<accession>A0AAV1Y0D3</accession>
<feature type="compositionally biased region" description="Polar residues" evidence="1">
    <location>
        <begin position="717"/>
        <end position="727"/>
    </location>
</feature>
<evidence type="ECO:0000259" key="2">
    <source>
        <dbReference type="Pfam" id="PF26180"/>
    </source>
</evidence>
<dbReference type="Pfam" id="PF26180">
    <property type="entry name" value="PAP-OAS1"/>
    <property type="match status" value="1"/>
</dbReference>
<feature type="region of interest" description="Disordered" evidence="1">
    <location>
        <begin position="433"/>
        <end position="454"/>
    </location>
</feature>
<dbReference type="Proteomes" id="UP001497480">
    <property type="component" value="Unassembled WGS sequence"/>
</dbReference>
<comment type="caution">
    <text evidence="3">The sequence shown here is derived from an EMBL/GenBank/DDBJ whole genome shotgun (WGS) entry which is preliminary data.</text>
</comment>
<keyword evidence="4" id="KW-1185">Reference proteome</keyword>
<evidence type="ECO:0000256" key="1">
    <source>
        <dbReference type="SAM" id="MobiDB-lite"/>
    </source>
</evidence>
<reference evidence="3 4" key="1">
    <citation type="submission" date="2024-03" db="EMBL/GenBank/DDBJ databases">
        <authorList>
            <person name="Martinez-Hernandez J."/>
        </authorList>
    </citation>
    <scope>NUCLEOTIDE SEQUENCE [LARGE SCALE GENOMIC DNA]</scope>
</reference>
<protein>
    <recommendedName>
        <fullName evidence="2">PAP/OAS1 substrate-binding-related domain-containing protein</fullName>
    </recommendedName>
</protein>
<evidence type="ECO:0000313" key="3">
    <source>
        <dbReference type="EMBL" id="CAL0327471.1"/>
    </source>
</evidence>
<dbReference type="EMBL" id="CAXHTB010000020">
    <property type="protein sequence ID" value="CAL0327471.1"/>
    <property type="molecule type" value="Genomic_DNA"/>
</dbReference>
<dbReference type="PANTHER" id="PTHR45979">
    <property type="entry name" value="PAP/OAS1 SUBSTRATE-BINDING DOMAIN SUPERFAMILY"/>
    <property type="match status" value="1"/>
</dbReference>
<sequence>MNITKDTVEGSVEDRRMLQSNDVCMDNEERRAKINAFTPNGLLPNKVSFLTKELDRDRCYELEKRTTLLLNQILPNQYSEIQRNFVVSSYLQRLIMNSVSCQVFTVRSVPLKTYLPNGDIDLTIFSYNQDLKDSLVHEVDNQIAHNHLFKCSIILIKAWCFHESRILGANRGLISSYALEVLVLYIFHIYSDIFPFSGPLEVLFRFLDFFSKFDWKNYIVSLLGPVPINSLPNMMVEPPLNDCGELLLGRDILIALKALYGVTRRTQEPFVSKHLNIVDPLCENNNLGRSISMGNLYRIKSAMALGAERLVRLFECTKEKITTEFDYFFKNTWDSHENGHWRDLHDRNLFGRNNTSPVNVMNASNYLPFLSPPPPLPGFPPPPPPPHGFEHAIPYGVPPVNVPSRSYNMLYSGHDKSNEGFCSKKNMDGASSSCNSSSWSNSSGTSIVTSNDQDNQLSSHVKWPLSVHNSSRFSPGSSQRGVDNPIPTFPPIVTYVPLNCMNMTVDPTNLNSAQKSSQLNTFPVANYSSLGVTSNPCVLTIVPDILKADFLSHLMNLNYGRICENPQLQGHFPYLPAAIVPPFHYPMDVAPMRHSNFLNNMPHVPPPPHQQPKQFPHHGFNPSSKKRRARRHRRSGGIVTFQIDPMSYQKKMSYPIITNDTSFQASISDSNSDKINIVPDNNHDTSVISNGTNEASNQGEYSNKMENVEGDSEVPSPHQSPTTDSPG</sequence>
<dbReference type="PANTHER" id="PTHR45979:SF30">
    <property type="entry name" value="NUCLEOTIDYLTRANSFERASE"/>
    <property type="match status" value="1"/>
</dbReference>
<evidence type="ECO:0000313" key="4">
    <source>
        <dbReference type="Proteomes" id="UP001497480"/>
    </source>
</evidence>
<feature type="compositionally biased region" description="Basic residues" evidence="1">
    <location>
        <begin position="624"/>
        <end position="635"/>
    </location>
</feature>
<dbReference type="Gene3D" id="1.10.1410.10">
    <property type="match status" value="1"/>
</dbReference>
<feature type="domain" description="PAP/OAS1 substrate-binding-related" evidence="2">
    <location>
        <begin position="143"/>
        <end position="333"/>
    </location>
</feature>
<feature type="region of interest" description="Disordered" evidence="1">
    <location>
        <begin position="674"/>
        <end position="727"/>
    </location>
</feature>
<dbReference type="InterPro" id="IPR058921">
    <property type="entry name" value="PAP/OAS1-rel"/>
</dbReference>
<name>A0AAV1Y0D3_LUPLU</name>
<proteinExistence type="predicted"/>
<feature type="compositionally biased region" description="Low complexity" evidence="1">
    <location>
        <begin position="433"/>
        <end position="451"/>
    </location>
</feature>
<organism evidence="3 4">
    <name type="scientific">Lupinus luteus</name>
    <name type="common">European yellow lupine</name>
    <dbReference type="NCBI Taxonomy" id="3873"/>
    <lineage>
        <taxon>Eukaryota</taxon>
        <taxon>Viridiplantae</taxon>
        <taxon>Streptophyta</taxon>
        <taxon>Embryophyta</taxon>
        <taxon>Tracheophyta</taxon>
        <taxon>Spermatophyta</taxon>
        <taxon>Magnoliopsida</taxon>
        <taxon>eudicotyledons</taxon>
        <taxon>Gunneridae</taxon>
        <taxon>Pentapetalae</taxon>
        <taxon>rosids</taxon>
        <taxon>fabids</taxon>
        <taxon>Fabales</taxon>
        <taxon>Fabaceae</taxon>
        <taxon>Papilionoideae</taxon>
        <taxon>50 kb inversion clade</taxon>
        <taxon>genistoids sensu lato</taxon>
        <taxon>core genistoids</taxon>
        <taxon>Genisteae</taxon>
        <taxon>Lupinus</taxon>
    </lineage>
</organism>
<dbReference type="AlphaFoldDB" id="A0AAV1Y0D3"/>
<dbReference type="InterPro" id="IPR058920">
    <property type="entry name" value="PAP-OAS1-bd-rel"/>
</dbReference>
<feature type="compositionally biased region" description="Polar residues" evidence="1">
    <location>
        <begin position="684"/>
        <end position="705"/>
    </location>
</feature>
<gene>
    <name evidence="3" type="ORF">LLUT_LOCUS28531</name>
</gene>
<feature type="region of interest" description="Disordered" evidence="1">
    <location>
        <begin position="602"/>
        <end position="637"/>
    </location>
</feature>
<dbReference type="SUPFAM" id="SSF81631">
    <property type="entry name" value="PAP/OAS1 substrate-binding domain"/>
    <property type="match status" value="1"/>
</dbReference>